<evidence type="ECO:0000313" key="3">
    <source>
        <dbReference type="Proteomes" id="UP001303046"/>
    </source>
</evidence>
<protein>
    <submittedName>
        <fullName evidence="2">Uncharacterized protein</fullName>
    </submittedName>
</protein>
<sequence length="178" mass="19604">MTSCEEVEQRRNVVLTPATLSLVVVSVSDVVIFASSSAKFLHVVNLVSKLAATYGLRPSPDKRKQSPQTCGSRDRHLLGFGGSYHLGSCPDIGKRDSWLAKDLANARIILHDYLEQMAKFRRAVATISISEAHMGATKPLEPTLNRELGGASLTLNSINILTCLRFRPTTLELIEEIW</sequence>
<comment type="caution">
    <text evidence="2">The sequence shown here is derived from an EMBL/GenBank/DDBJ whole genome shotgun (WGS) entry which is preliminary data.</text>
</comment>
<evidence type="ECO:0000256" key="1">
    <source>
        <dbReference type="SAM" id="Phobius"/>
    </source>
</evidence>
<reference evidence="2 3" key="1">
    <citation type="submission" date="2023-08" db="EMBL/GenBank/DDBJ databases">
        <title>A Necator americanus chromosomal reference genome.</title>
        <authorList>
            <person name="Ilik V."/>
            <person name="Petrzelkova K.J."/>
            <person name="Pardy F."/>
            <person name="Fuh T."/>
            <person name="Niatou-Singa F.S."/>
            <person name="Gouil Q."/>
            <person name="Baker L."/>
            <person name="Ritchie M.E."/>
            <person name="Jex A.R."/>
            <person name="Gazzola D."/>
            <person name="Li H."/>
            <person name="Toshio Fujiwara R."/>
            <person name="Zhan B."/>
            <person name="Aroian R.V."/>
            <person name="Pafco B."/>
            <person name="Schwarz E.M."/>
        </authorList>
    </citation>
    <scope>NUCLEOTIDE SEQUENCE [LARGE SCALE GENOMIC DNA]</scope>
    <source>
        <strain evidence="2 3">Aroian</strain>
        <tissue evidence="2">Whole animal</tissue>
    </source>
</reference>
<gene>
    <name evidence="2" type="primary">Necator_chrV.g18047</name>
    <name evidence="2" type="ORF">RB195_013257</name>
</gene>
<keyword evidence="1" id="KW-0812">Transmembrane</keyword>
<dbReference type="Proteomes" id="UP001303046">
    <property type="component" value="Unassembled WGS sequence"/>
</dbReference>
<proteinExistence type="predicted"/>
<accession>A0ABR1DUQ1</accession>
<dbReference type="EMBL" id="JAVFWL010000005">
    <property type="protein sequence ID" value="KAK6754142.1"/>
    <property type="molecule type" value="Genomic_DNA"/>
</dbReference>
<keyword evidence="3" id="KW-1185">Reference proteome</keyword>
<keyword evidence="1" id="KW-1133">Transmembrane helix</keyword>
<organism evidence="2 3">
    <name type="scientific">Necator americanus</name>
    <name type="common">Human hookworm</name>
    <dbReference type="NCBI Taxonomy" id="51031"/>
    <lineage>
        <taxon>Eukaryota</taxon>
        <taxon>Metazoa</taxon>
        <taxon>Ecdysozoa</taxon>
        <taxon>Nematoda</taxon>
        <taxon>Chromadorea</taxon>
        <taxon>Rhabditida</taxon>
        <taxon>Rhabditina</taxon>
        <taxon>Rhabditomorpha</taxon>
        <taxon>Strongyloidea</taxon>
        <taxon>Ancylostomatidae</taxon>
        <taxon>Bunostominae</taxon>
        <taxon>Necator</taxon>
    </lineage>
</organism>
<name>A0ABR1DUQ1_NECAM</name>
<feature type="transmembrane region" description="Helical" evidence="1">
    <location>
        <begin position="12"/>
        <end position="34"/>
    </location>
</feature>
<keyword evidence="1" id="KW-0472">Membrane</keyword>
<evidence type="ECO:0000313" key="2">
    <source>
        <dbReference type="EMBL" id="KAK6754142.1"/>
    </source>
</evidence>